<reference evidence="5 6" key="1">
    <citation type="submission" date="2017-04" db="EMBL/GenBank/DDBJ databases">
        <authorList>
            <person name="Afonso C.L."/>
            <person name="Miller P.J."/>
            <person name="Scott M.A."/>
            <person name="Spackman E."/>
            <person name="Goraichik I."/>
            <person name="Dimitrov K.M."/>
            <person name="Suarez D.L."/>
            <person name="Swayne D.E."/>
        </authorList>
    </citation>
    <scope>NUCLEOTIDE SEQUENCE [LARGE SCALE GENOMIC DNA]</scope>
    <source>
        <strain evidence="5 6">CGMCC 1.10972</strain>
    </source>
</reference>
<dbReference type="InterPro" id="IPR017694">
    <property type="entry name" value="Phosphonate_tfrase_rpt"/>
</dbReference>
<proteinExistence type="inferred from homology"/>
<gene>
    <name evidence="5" type="ORF">SAMN06297251_101177</name>
</gene>
<organism evidence="5 6">
    <name type="scientific">Fulvimarina manganoxydans</name>
    <dbReference type="NCBI Taxonomy" id="937218"/>
    <lineage>
        <taxon>Bacteria</taxon>
        <taxon>Pseudomonadati</taxon>
        <taxon>Pseudomonadota</taxon>
        <taxon>Alphaproteobacteria</taxon>
        <taxon>Hyphomicrobiales</taxon>
        <taxon>Aurantimonadaceae</taxon>
        <taxon>Fulvimarina</taxon>
    </lineage>
</organism>
<dbReference type="NCBIfam" id="TIGR03308">
    <property type="entry name" value="phn_thr-fam"/>
    <property type="match status" value="1"/>
</dbReference>
<accession>A0A1W1YCU2</accession>
<evidence type="ECO:0000256" key="4">
    <source>
        <dbReference type="ARBA" id="ARBA00023315"/>
    </source>
</evidence>
<dbReference type="RefSeq" id="WP_084408010.1">
    <property type="nucleotide sequence ID" value="NZ_FWXR01000001.1"/>
</dbReference>
<evidence type="ECO:0000313" key="5">
    <source>
        <dbReference type="EMBL" id="SMC33963.1"/>
    </source>
</evidence>
<dbReference type="PANTHER" id="PTHR43300:SF11">
    <property type="entry name" value="ACETYLTRANSFERASE RV3034C-RELATED"/>
    <property type="match status" value="1"/>
</dbReference>
<dbReference type="Pfam" id="PF00132">
    <property type="entry name" value="Hexapep"/>
    <property type="match status" value="1"/>
</dbReference>
<dbReference type="STRING" id="937218.SAMN06297251_101177"/>
<keyword evidence="3" id="KW-0677">Repeat</keyword>
<evidence type="ECO:0000256" key="3">
    <source>
        <dbReference type="ARBA" id="ARBA00022737"/>
    </source>
</evidence>
<dbReference type="PROSITE" id="PS00101">
    <property type="entry name" value="HEXAPEP_TRANSFERASES"/>
    <property type="match status" value="1"/>
</dbReference>
<comment type="similarity">
    <text evidence="1">Belongs to the transferase hexapeptide repeat family.</text>
</comment>
<sequence>MPDYDPEADPSHLELRFRPKEPKIHPSASLKSCKLADYVEIGPRVTLRDVEIGAFTYFEPGGEATYASIGPFCSIAPNARINALAHPLDRVTTHKIAYRPNEYFRWRPVDQGFRDTRRAARVTIGADVWIGQNAVIMPGVTIGTGSVIGANAVVTRDVTAYAIIAGVPARVLRSRFDPSIAERLLALAWWDWPIDTLFEACPDMAALPVEAFLDKWEAQDPFASTKTK</sequence>
<dbReference type="EMBL" id="FWXR01000001">
    <property type="protein sequence ID" value="SMC33963.1"/>
    <property type="molecule type" value="Genomic_DNA"/>
</dbReference>
<evidence type="ECO:0000256" key="2">
    <source>
        <dbReference type="ARBA" id="ARBA00022679"/>
    </source>
</evidence>
<dbReference type="GO" id="GO:0016746">
    <property type="term" value="F:acyltransferase activity"/>
    <property type="evidence" value="ECO:0007669"/>
    <property type="project" value="UniProtKB-KW"/>
</dbReference>
<dbReference type="InterPro" id="IPR018357">
    <property type="entry name" value="Hexapep_transf_CS"/>
</dbReference>
<dbReference type="SUPFAM" id="SSF51161">
    <property type="entry name" value="Trimeric LpxA-like enzymes"/>
    <property type="match status" value="1"/>
</dbReference>
<dbReference type="InterPro" id="IPR001451">
    <property type="entry name" value="Hexapep"/>
</dbReference>
<keyword evidence="4" id="KW-0012">Acyltransferase</keyword>
<dbReference type="PANTHER" id="PTHR43300">
    <property type="entry name" value="ACETYLTRANSFERASE"/>
    <property type="match status" value="1"/>
</dbReference>
<evidence type="ECO:0000256" key="1">
    <source>
        <dbReference type="ARBA" id="ARBA00007274"/>
    </source>
</evidence>
<dbReference type="InterPro" id="IPR011004">
    <property type="entry name" value="Trimer_LpxA-like_sf"/>
</dbReference>
<dbReference type="AlphaFoldDB" id="A0A1W1YCU2"/>
<dbReference type="Proteomes" id="UP000192656">
    <property type="component" value="Unassembled WGS sequence"/>
</dbReference>
<keyword evidence="6" id="KW-1185">Reference proteome</keyword>
<dbReference type="Gene3D" id="2.160.10.10">
    <property type="entry name" value="Hexapeptide repeat proteins"/>
    <property type="match status" value="1"/>
</dbReference>
<dbReference type="CDD" id="cd03349">
    <property type="entry name" value="LbH_XAT"/>
    <property type="match status" value="1"/>
</dbReference>
<dbReference type="OrthoDB" id="9815592at2"/>
<dbReference type="InterPro" id="IPR050179">
    <property type="entry name" value="Trans_hexapeptide_repeat"/>
</dbReference>
<name>A0A1W1YCU2_9HYPH</name>
<protein>
    <submittedName>
        <fullName evidence="5">Phosphonate metabolim protein, transferase hexapeptide repeat family</fullName>
    </submittedName>
</protein>
<evidence type="ECO:0000313" key="6">
    <source>
        <dbReference type="Proteomes" id="UP000192656"/>
    </source>
</evidence>
<keyword evidence="2 5" id="KW-0808">Transferase</keyword>